<organism evidence="2 3">
    <name type="scientific">Butyrivibrio hungatei</name>
    <dbReference type="NCBI Taxonomy" id="185008"/>
    <lineage>
        <taxon>Bacteria</taxon>
        <taxon>Bacillati</taxon>
        <taxon>Bacillota</taxon>
        <taxon>Clostridia</taxon>
        <taxon>Lachnospirales</taxon>
        <taxon>Lachnospiraceae</taxon>
        <taxon>Butyrivibrio</taxon>
    </lineage>
</organism>
<keyword evidence="1" id="KW-1133">Transmembrane helix</keyword>
<feature type="transmembrane region" description="Helical" evidence="1">
    <location>
        <begin position="6"/>
        <end position="27"/>
    </location>
</feature>
<reference evidence="3" key="1">
    <citation type="submission" date="2016-10" db="EMBL/GenBank/DDBJ databases">
        <title>The complete genome sequence of the rumen bacterium Butyrivibrio hungatei MB2003.</title>
        <authorList>
            <person name="Palevich N."/>
            <person name="Kelly W.J."/>
            <person name="Leahy S.C."/>
            <person name="Altermann E."/>
            <person name="Rakonjac J."/>
            <person name="Attwood G.T."/>
        </authorList>
    </citation>
    <scope>NUCLEOTIDE SEQUENCE [LARGE SCALE GENOMIC DNA]</scope>
    <source>
        <strain evidence="3">MB2003</strain>
    </source>
</reference>
<dbReference type="AlphaFoldDB" id="A0A1D9NY25"/>
<keyword evidence="3" id="KW-1185">Reference proteome</keyword>
<dbReference type="Proteomes" id="UP000179284">
    <property type="component" value="Chromosome I"/>
</dbReference>
<dbReference type="KEGG" id="bhu:bhn_I0253"/>
<keyword evidence="1" id="KW-0472">Membrane</keyword>
<evidence type="ECO:0000313" key="3">
    <source>
        <dbReference type="Proteomes" id="UP000179284"/>
    </source>
</evidence>
<gene>
    <name evidence="2" type="ORF">bhn_I0253</name>
</gene>
<evidence type="ECO:0000313" key="2">
    <source>
        <dbReference type="EMBL" id="AOZ95288.1"/>
    </source>
</evidence>
<protein>
    <submittedName>
        <fullName evidence="2">Uncharacterized protein</fullName>
    </submittedName>
</protein>
<name>A0A1D9NY25_9FIRM</name>
<evidence type="ECO:0000256" key="1">
    <source>
        <dbReference type="SAM" id="Phobius"/>
    </source>
</evidence>
<feature type="transmembrane region" description="Helical" evidence="1">
    <location>
        <begin position="62"/>
        <end position="82"/>
    </location>
</feature>
<proteinExistence type="predicted"/>
<sequence length="164" mass="18497">MGVTMVLILECIVVCFILFLPCVVVIANGTEQGAFLYEKDVQDRVVEMGLITKAQIDKNCKLFKIGTLTVMIAFVLWSVYGINGARGFIVPFLQIYAMTMAEGLFDRFFIDWYWVEHTKAWTIPGTEDLRPYIPKKTKIVKWLITIVGNPIIAAVLAGIMMVVL</sequence>
<accession>A0A1D9NY25</accession>
<feature type="transmembrane region" description="Helical" evidence="1">
    <location>
        <begin position="139"/>
        <end position="163"/>
    </location>
</feature>
<keyword evidence="1" id="KW-0812">Transmembrane</keyword>
<dbReference type="EMBL" id="CP017831">
    <property type="protein sequence ID" value="AOZ95288.1"/>
    <property type="molecule type" value="Genomic_DNA"/>
</dbReference>
<dbReference type="OrthoDB" id="3192072at2"/>